<feature type="non-terminal residue" evidence="1">
    <location>
        <position position="110"/>
    </location>
</feature>
<dbReference type="EMBL" id="UINC01032266">
    <property type="protein sequence ID" value="SVB19645.1"/>
    <property type="molecule type" value="Genomic_DNA"/>
</dbReference>
<dbReference type="AlphaFoldDB" id="A0A382C0M7"/>
<sequence>MAYSISFLRRFVFLAGALVLGQATVQAEVKLPSVFSDHMVLQQGQRLPVWGWADPGEAVTVAVAGQSHTTEADKNGAWSLRLKKSLKASKSPVAFTVKGSNTIDFKDVLV</sequence>
<proteinExistence type="predicted"/>
<reference evidence="1" key="1">
    <citation type="submission" date="2018-05" db="EMBL/GenBank/DDBJ databases">
        <authorList>
            <person name="Lanie J.A."/>
            <person name="Ng W.-L."/>
            <person name="Kazmierczak K.M."/>
            <person name="Andrzejewski T.M."/>
            <person name="Davidsen T.M."/>
            <person name="Wayne K.J."/>
            <person name="Tettelin H."/>
            <person name="Glass J.I."/>
            <person name="Rusch D."/>
            <person name="Podicherti R."/>
            <person name="Tsui H.-C.T."/>
            <person name="Winkler M.E."/>
        </authorList>
    </citation>
    <scope>NUCLEOTIDE SEQUENCE</scope>
</reference>
<protein>
    <recommendedName>
        <fullName evidence="2">Sialate O-acetylesterase domain-containing protein</fullName>
    </recommendedName>
</protein>
<accession>A0A382C0M7</accession>
<organism evidence="1">
    <name type="scientific">marine metagenome</name>
    <dbReference type="NCBI Taxonomy" id="408172"/>
    <lineage>
        <taxon>unclassified sequences</taxon>
        <taxon>metagenomes</taxon>
        <taxon>ecological metagenomes</taxon>
    </lineage>
</organism>
<dbReference type="Gene3D" id="2.60.40.10">
    <property type="entry name" value="Immunoglobulins"/>
    <property type="match status" value="1"/>
</dbReference>
<evidence type="ECO:0008006" key="2">
    <source>
        <dbReference type="Google" id="ProtNLM"/>
    </source>
</evidence>
<dbReference type="GO" id="GO:0005975">
    <property type="term" value="P:carbohydrate metabolic process"/>
    <property type="evidence" value="ECO:0007669"/>
    <property type="project" value="TreeGrafter"/>
</dbReference>
<dbReference type="PANTHER" id="PTHR22901">
    <property type="entry name" value="SIALATE O-ACETYLESTERASE"/>
    <property type="match status" value="1"/>
</dbReference>
<gene>
    <name evidence="1" type="ORF">METZ01_LOCUS172499</name>
</gene>
<dbReference type="PANTHER" id="PTHR22901:SF0">
    <property type="entry name" value="SIALATE O-ACETYLESTERASE"/>
    <property type="match status" value="1"/>
</dbReference>
<evidence type="ECO:0000313" key="1">
    <source>
        <dbReference type="EMBL" id="SVB19645.1"/>
    </source>
</evidence>
<dbReference type="InterPro" id="IPR013783">
    <property type="entry name" value="Ig-like_fold"/>
</dbReference>
<dbReference type="InterPro" id="IPR039329">
    <property type="entry name" value="SIAE"/>
</dbReference>
<dbReference type="GO" id="GO:0001681">
    <property type="term" value="F:sialate O-acetylesterase activity"/>
    <property type="evidence" value="ECO:0007669"/>
    <property type="project" value="InterPro"/>
</dbReference>
<name>A0A382C0M7_9ZZZZ</name>